<evidence type="ECO:0008006" key="4">
    <source>
        <dbReference type="Google" id="ProtNLM"/>
    </source>
</evidence>
<dbReference type="Proteomes" id="UP000694255">
    <property type="component" value="Unassembled WGS sequence"/>
</dbReference>
<dbReference type="OrthoDB" id="10014216at2759"/>
<dbReference type="Pfam" id="PF12710">
    <property type="entry name" value="HAD"/>
    <property type="match status" value="1"/>
</dbReference>
<sequence length="254" mass="28648">MTAAAPIRSPATPPAIVFTDWDGTVTLQDSNDYITDNLGMGHPKRMIINDKILDGTTTFRDGFREMLDSIHKPFSECIEYLLANIQLDPGFKSFYEWCQAENIPVIVISSGMKPIISALLTNLIGEDAMKNIEIVSNDVEINPNDESDWEIIYRDPESGFGHDKARSIKQYLDNHGYTTKDNTPVLFYCGDGVSDLSAAKETDLLFAKHGKDLIKYCIRESIPYTEFNDFQEILSKVQTIVKHNGDIQQFIENP</sequence>
<reference evidence="2 3" key="1">
    <citation type="journal article" date="2021" name="DNA Res.">
        <title>Genome analysis of Candida subhashii reveals its hybrid nature and dual mitochondrial genome conformations.</title>
        <authorList>
            <person name="Mixao V."/>
            <person name="Hegedusova E."/>
            <person name="Saus E."/>
            <person name="Pryszcz L.P."/>
            <person name="Cillingova A."/>
            <person name="Nosek J."/>
            <person name="Gabaldon T."/>
        </authorList>
    </citation>
    <scope>NUCLEOTIDE SEQUENCE [LARGE SCALE GENOMIC DNA]</scope>
    <source>
        <strain evidence="2 3">CBS 10753</strain>
    </source>
</reference>
<dbReference type="PANTHER" id="PTHR28181">
    <property type="entry name" value="UPF0655 PROTEIN YCR015C"/>
    <property type="match status" value="1"/>
</dbReference>
<protein>
    <recommendedName>
        <fullName evidence="4">Phosphatase</fullName>
    </recommendedName>
</protein>
<dbReference type="AlphaFoldDB" id="A0A8J5UHQ8"/>
<dbReference type="InterPro" id="IPR006384">
    <property type="entry name" value="HAD_hydro_PyrdxlP_Pase-like"/>
</dbReference>
<dbReference type="GO" id="GO:0016791">
    <property type="term" value="F:phosphatase activity"/>
    <property type="evidence" value="ECO:0007669"/>
    <property type="project" value="InterPro"/>
</dbReference>
<dbReference type="EMBL" id="JAGSYN010000144">
    <property type="protein sequence ID" value="KAG7663153.1"/>
    <property type="molecule type" value="Genomic_DNA"/>
</dbReference>
<proteinExistence type="predicted"/>
<dbReference type="PANTHER" id="PTHR28181:SF2">
    <property type="entry name" value="PHOSPHORIC MONOESTER HYDROLASE"/>
    <property type="match status" value="1"/>
</dbReference>
<dbReference type="InterPro" id="IPR050849">
    <property type="entry name" value="HAD-like_hydrolase_phosphatase"/>
</dbReference>
<organism evidence="2 3">
    <name type="scientific">[Candida] subhashii</name>
    <dbReference type="NCBI Taxonomy" id="561895"/>
    <lineage>
        <taxon>Eukaryota</taxon>
        <taxon>Fungi</taxon>
        <taxon>Dikarya</taxon>
        <taxon>Ascomycota</taxon>
        <taxon>Saccharomycotina</taxon>
        <taxon>Pichiomycetes</taxon>
        <taxon>Debaryomycetaceae</taxon>
        <taxon>Spathaspora</taxon>
    </lineage>
</organism>
<evidence type="ECO:0000256" key="1">
    <source>
        <dbReference type="ARBA" id="ARBA00022801"/>
    </source>
</evidence>
<dbReference type="RefSeq" id="XP_049263385.1">
    <property type="nucleotide sequence ID" value="XM_049407176.1"/>
</dbReference>
<accession>A0A8J5UHQ8</accession>
<dbReference type="GeneID" id="73470132"/>
<evidence type="ECO:0000313" key="3">
    <source>
        <dbReference type="Proteomes" id="UP000694255"/>
    </source>
</evidence>
<comment type="caution">
    <text evidence="2">The sequence shown here is derived from an EMBL/GenBank/DDBJ whole genome shotgun (WGS) entry which is preliminary data.</text>
</comment>
<keyword evidence="1" id="KW-0378">Hydrolase</keyword>
<dbReference type="NCBIfam" id="TIGR01488">
    <property type="entry name" value="HAD-SF-IB"/>
    <property type="match status" value="1"/>
</dbReference>
<gene>
    <name evidence="2" type="ORF">J8A68_003331</name>
</gene>
<keyword evidence="3" id="KW-1185">Reference proteome</keyword>
<dbReference type="NCBIfam" id="TIGR01489">
    <property type="entry name" value="DKMTPPase-SF"/>
    <property type="match status" value="1"/>
</dbReference>
<evidence type="ECO:0000313" key="2">
    <source>
        <dbReference type="EMBL" id="KAG7663153.1"/>
    </source>
</evidence>
<name>A0A8J5UHQ8_9ASCO</name>